<sequence>MFCAISGTVPEEPVVSKKTGHVFERRLIEKYVQETGKCPVTQAELSQDDLLPLATNKTVKPRATPATSIPGLLGLFHDEWDALMLETHALRQALHTSRQELSHALYQHDAACRVIARLMRERDEARGALDSMRETLRAEFEAKKRGAEDGAAEDGEEAPSKRAKAAGIPQSVLDEVAEVNAALSKARKKRVVPDSVATPEEVAGYTLVGSYAVHSASKGGIADIDLHPQQPSVAATAGADSTVRLFDTQQERQLASLQGHTKRVTAARFAGATALVTGSADKTVRLWRAEAEGGDPAGGYKCAAVLSDHAGEVVAVTVHPGQRYFVSASADASWAFWDVEGAACLKQ</sequence>
<dbReference type="KEGG" id="mng:MNEG_6235"/>
<dbReference type="PANTHER" id="PTHR43995">
    <property type="entry name" value="PRE-MRNA-PROCESSING FACTOR 19"/>
    <property type="match status" value="1"/>
</dbReference>
<dbReference type="InterPro" id="IPR036322">
    <property type="entry name" value="WD40_repeat_dom_sf"/>
</dbReference>
<dbReference type="PANTHER" id="PTHR43995:SF1">
    <property type="entry name" value="PRE-MRNA-PROCESSING FACTOR 19"/>
    <property type="match status" value="1"/>
</dbReference>
<dbReference type="PROSITE" id="PS51698">
    <property type="entry name" value="U_BOX"/>
    <property type="match status" value="1"/>
</dbReference>
<comment type="pathway">
    <text evidence="2 18">Protein modification; protein ubiquitination.</text>
</comment>
<reference evidence="21 22" key="1">
    <citation type="journal article" date="2013" name="BMC Genomics">
        <title>Reconstruction of the lipid metabolism for the microalga Monoraphidium neglectum from its genome sequence reveals characteristics suitable for biofuel production.</title>
        <authorList>
            <person name="Bogen C."/>
            <person name="Al-Dilaimi A."/>
            <person name="Albersmeier A."/>
            <person name="Wichmann J."/>
            <person name="Grundmann M."/>
            <person name="Rupp O."/>
            <person name="Lauersen K.J."/>
            <person name="Blifernez-Klassen O."/>
            <person name="Kalinowski J."/>
            <person name="Goesmann A."/>
            <person name="Mussgnug J.H."/>
            <person name="Kruse O."/>
        </authorList>
    </citation>
    <scope>NUCLEOTIDE SEQUENCE [LARGE SCALE GENOMIC DNA]</scope>
    <source>
        <strain evidence="21 22">SAG 48.87</strain>
    </source>
</reference>
<dbReference type="GO" id="GO:0061630">
    <property type="term" value="F:ubiquitin protein ligase activity"/>
    <property type="evidence" value="ECO:0007669"/>
    <property type="project" value="UniProtKB-UniRule"/>
</dbReference>
<dbReference type="GeneID" id="25739111"/>
<dbReference type="RefSeq" id="XP_013900740.1">
    <property type="nucleotide sequence ID" value="XM_014045286.1"/>
</dbReference>
<keyword evidence="12 18" id="KW-0833">Ubl conjugation pathway</keyword>
<evidence type="ECO:0000256" key="18">
    <source>
        <dbReference type="RuleBase" id="RU367101"/>
    </source>
</evidence>
<dbReference type="SMART" id="SM00504">
    <property type="entry name" value="Ubox"/>
    <property type="match status" value="1"/>
</dbReference>
<feature type="non-terminal residue" evidence="21">
    <location>
        <position position="347"/>
    </location>
</feature>
<dbReference type="InterPro" id="IPR015943">
    <property type="entry name" value="WD40/YVTN_repeat-like_dom_sf"/>
</dbReference>
<dbReference type="InterPro" id="IPR004181">
    <property type="entry name" value="Znf_MIZ"/>
</dbReference>
<keyword evidence="11" id="KW-0863">Zinc-finger</keyword>
<dbReference type="InterPro" id="IPR001680">
    <property type="entry name" value="WD40_rpt"/>
</dbReference>
<evidence type="ECO:0000256" key="13">
    <source>
        <dbReference type="ARBA" id="ARBA00022833"/>
    </source>
</evidence>
<evidence type="ECO:0000256" key="3">
    <source>
        <dbReference type="ARBA" id="ARBA00006388"/>
    </source>
</evidence>
<comment type="similarity">
    <text evidence="3 18">Belongs to the WD repeat PRP19 family.</text>
</comment>
<dbReference type="GO" id="GO:0008270">
    <property type="term" value="F:zinc ion binding"/>
    <property type="evidence" value="ECO:0007669"/>
    <property type="project" value="UniProtKB-KW"/>
</dbReference>
<proteinExistence type="inferred from homology"/>
<comment type="catalytic activity">
    <reaction evidence="18">
        <text>S-ubiquitinyl-[E2 ubiquitin-conjugating enzyme]-L-cysteine + [acceptor protein]-L-lysine = [E2 ubiquitin-conjugating enzyme]-L-cysteine + N(6)-ubiquitinyl-[acceptor protein]-L-lysine.</text>
        <dbReference type="EC" id="2.3.2.27"/>
    </reaction>
</comment>
<dbReference type="GO" id="GO:0000974">
    <property type="term" value="C:Prp19 complex"/>
    <property type="evidence" value="ECO:0007669"/>
    <property type="project" value="UniProtKB-UniRule"/>
</dbReference>
<dbReference type="STRING" id="145388.A0A0D2N7A2"/>
<dbReference type="InterPro" id="IPR013083">
    <property type="entry name" value="Znf_RING/FYVE/PHD"/>
</dbReference>
<feature type="repeat" description="WD" evidence="17">
    <location>
        <begin position="306"/>
        <end position="347"/>
    </location>
</feature>
<keyword evidence="10 18" id="KW-0227">DNA damage</keyword>
<dbReference type="SUPFAM" id="SSF50978">
    <property type="entry name" value="WD40 repeat-like"/>
    <property type="match status" value="1"/>
</dbReference>
<feature type="repeat" description="WD" evidence="17">
    <location>
        <begin position="257"/>
        <end position="287"/>
    </location>
</feature>
<organism evidence="21 22">
    <name type="scientific">Monoraphidium neglectum</name>
    <dbReference type="NCBI Taxonomy" id="145388"/>
    <lineage>
        <taxon>Eukaryota</taxon>
        <taxon>Viridiplantae</taxon>
        <taxon>Chlorophyta</taxon>
        <taxon>core chlorophytes</taxon>
        <taxon>Chlorophyceae</taxon>
        <taxon>CS clade</taxon>
        <taxon>Sphaeropleales</taxon>
        <taxon>Selenastraceae</taxon>
        <taxon>Monoraphidium</taxon>
    </lineage>
</organism>
<accession>A0A0D2N7A2</accession>
<comment type="subcellular location">
    <subcellularLocation>
        <location evidence="1 18">Nucleus</location>
    </subcellularLocation>
</comment>
<keyword evidence="16 18" id="KW-0539">Nucleus</keyword>
<dbReference type="CDD" id="cd16656">
    <property type="entry name" value="RING-Ubox_PRP19"/>
    <property type="match status" value="1"/>
</dbReference>
<evidence type="ECO:0000256" key="16">
    <source>
        <dbReference type="ARBA" id="ARBA00023242"/>
    </source>
</evidence>
<dbReference type="AlphaFoldDB" id="A0A0D2N7A2"/>
<dbReference type="Gene3D" id="3.30.40.10">
    <property type="entry name" value="Zinc/RING finger domain, C3HC4 (zinc finger)"/>
    <property type="match status" value="1"/>
</dbReference>
<evidence type="ECO:0000256" key="4">
    <source>
        <dbReference type="ARBA" id="ARBA00022574"/>
    </source>
</evidence>
<dbReference type="Pfam" id="PF11789">
    <property type="entry name" value="zf-Nse"/>
    <property type="match status" value="1"/>
</dbReference>
<evidence type="ECO:0000259" key="20">
    <source>
        <dbReference type="PROSITE" id="PS51698"/>
    </source>
</evidence>
<dbReference type="Pfam" id="PF08606">
    <property type="entry name" value="Prp19"/>
    <property type="match status" value="1"/>
</dbReference>
<dbReference type="PROSITE" id="PS50294">
    <property type="entry name" value="WD_REPEATS_REGION"/>
    <property type="match status" value="2"/>
</dbReference>
<gene>
    <name evidence="21" type="ORF">MNEG_6235</name>
</gene>
<keyword evidence="7" id="KW-0479">Metal-binding</keyword>
<keyword evidence="15 18" id="KW-0234">DNA repair</keyword>
<evidence type="ECO:0000256" key="15">
    <source>
        <dbReference type="ARBA" id="ARBA00023204"/>
    </source>
</evidence>
<dbReference type="EMBL" id="KK101216">
    <property type="protein sequence ID" value="KIZ01721.1"/>
    <property type="molecule type" value="Genomic_DNA"/>
</dbReference>
<evidence type="ECO:0000256" key="11">
    <source>
        <dbReference type="ARBA" id="ARBA00022771"/>
    </source>
</evidence>
<dbReference type="Proteomes" id="UP000054498">
    <property type="component" value="Unassembled WGS sequence"/>
</dbReference>
<evidence type="ECO:0000256" key="19">
    <source>
        <dbReference type="SAM" id="MobiDB-lite"/>
    </source>
</evidence>
<evidence type="ECO:0000256" key="2">
    <source>
        <dbReference type="ARBA" id="ARBA00004906"/>
    </source>
</evidence>
<dbReference type="SMART" id="SM00320">
    <property type="entry name" value="WD40"/>
    <property type="match status" value="3"/>
</dbReference>
<dbReference type="GO" id="GO:0070534">
    <property type="term" value="P:protein K63-linked ubiquitination"/>
    <property type="evidence" value="ECO:0007669"/>
    <property type="project" value="UniProtKB-UniRule"/>
</dbReference>
<dbReference type="GO" id="GO:0000398">
    <property type="term" value="P:mRNA splicing, via spliceosome"/>
    <property type="evidence" value="ECO:0007669"/>
    <property type="project" value="InterPro"/>
</dbReference>
<keyword evidence="9" id="KW-0677">Repeat</keyword>
<dbReference type="FunFam" id="3.30.40.10:FF:000027">
    <property type="entry name" value="Pre-mRNA-processing factor 19, putative"/>
    <property type="match status" value="1"/>
</dbReference>
<dbReference type="UniPathway" id="UPA00143"/>
<feature type="region of interest" description="Disordered" evidence="19">
    <location>
        <begin position="141"/>
        <end position="166"/>
    </location>
</feature>
<dbReference type="PROSITE" id="PS50082">
    <property type="entry name" value="WD_REPEATS_2"/>
    <property type="match status" value="2"/>
</dbReference>
<keyword evidence="14 18" id="KW-0508">mRNA splicing</keyword>
<evidence type="ECO:0000256" key="6">
    <source>
        <dbReference type="ARBA" id="ARBA00022679"/>
    </source>
</evidence>
<evidence type="ECO:0000256" key="14">
    <source>
        <dbReference type="ARBA" id="ARBA00023187"/>
    </source>
</evidence>
<evidence type="ECO:0000256" key="10">
    <source>
        <dbReference type="ARBA" id="ARBA00022763"/>
    </source>
</evidence>
<comment type="function">
    <text evidence="18">Ubiquitin-protein ligase which is mainly involved pre-mRNA splicing and DNA repair. Required for pre-mRNA splicing as component of the spliceosome.</text>
</comment>
<evidence type="ECO:0000313" key="21">
    <source>
        <dbReference type="EMBL" id="KIZ01721.1"/>
    </source>
</evidence>
<feature type="domain" description="U-box" evidence="20">
    <location>
        <begin position="1"/>
        <end position="70"/>
    </location>
</feature>
<dbReference type="InterPro" id="IPR003613">
    <property type="entry name" value="Ubox_domain"/>
</dbReference>
<name>A0A0D2N7A2_9CHLO</name>
<dbReference type="InterPro" id="IPR013915">
    <property type="entry name" value="Prp19_cc"/>
</dbReference>
<dbReference type="InterPro" id="IPR038959">
    <property type="entry name" value="Prp19"/>
</dbReference>
<keyword evidence="21" id="KW-0436">Ligase</keyword>
<evidence type="ECO:0000256" key="1">
    <source>
        <dbReference type="ARBA" id="ARBA00004123"/>
    </source>
</evidence>
<dbReference type="GO" id="GO:0005737">
    <property type="term" value="C:cytoplasm"/>
    <property type="evidence" value="ECO:0007669"/>
    <property type="project" value="TreeGrafter"/>
</dbReference>
<keyword evidence="8 18" id="KW-0747">Spliceosome</keyword>
<keyword evidence="13" id="KW-0862">Zinc</keyword>
<evidence type="ECO:0000256" key="5">
    <source>
        <dbReference type="ARBA" id="ARBA00022664"/>
    </source>
</evidence>
<dbReference type="GO" id="GO:0071006">
    <property type="term" value="C:U2-type catalytic step 1 spliceosome"/>
    <property type="evidence" value="ECO:0007669"/>
    <property type="project" value="TreeGrafter"/>
</dbReference>
<dbReference type="OrthoDB" id="687049at2759"/>
<keyword evidence="6 18" id="KW-0808">Transferase</keyword>
<dbReference type="SUPFAM" id="SSF57850">
    <property type="entry name" value="RING/U-box"/>
    <property type="match status" value="1"/>
</dbReference>
<dbReference type="GO" id="GO:0016874">
    <property type="term" value="F:ligase activity"/>
    <property type="evidence" value="ECO:0007669"/>
    <property type="project" value="UniProtKB-KW"/>
</dbReference>
<keyword evidence="4 17" id="KW-0853">WD repeat</keyword>
<dbReference type="GO" id="GO:0016925">
    <property type="term" value="P:protein sumoylation"/>
    <property type="evidence" value="ECO:0007669"/>
    <property type="project" value="UniProtKB-ARBA"/>
</dbReference>
<evidence type="ECO:0000256" key="8">
    <source>
        <dbReference type="ARBA" id="ARBA00022728"/>
    </source>
</evidence>
<keyword evidence="22" id="KW-1185">Reference proteome</keyword>
<dbReference type="InterPro" id="IPR055340">
    <property type="entry name" value="RING-Ubox_PRP19"/>
</dbReference>
<dbReference type="GO" id="GO:0006281">
    <property type="term" value="P:DNA repair"/>
    <property type="evidence" value="ECO:0007669"/>
    <property type="project" value="UniProtKB-KW"/>
</dbReference>
<dbReference type="Pfam" id="PF00400">
    <property type="entry name" value="WD40"/>
    <property type="match status" value="3"/>
</dbReference>
<comment type="subunit">
    <text evidence="18">Homotetramer.</text>
</comment>
<protein>
    <recommendedName>
        <fullName evidence="18">Pre-mRNA-processing factor 19</fullName>
        <ecNumber evidence="18">2.3.2.27</ecNumber>
    </recommendedName>
</protein>
<evidence type="ECO:0000256" key="12">
    <source>
        <dbReference type="ARBA" id="ARBA00022786"/>
    </source>
</evidence>
<evidence type="ECO:0000256" key="9">
    <source>
        <dbReference type="ARBA" id="ARBA00022737"/>
    </source>
</evidence>
<evidence type="ECO:0000256" key="7">
    <source>
        <dbReference type="ARBA" id="ARBA00022723"/>
    </source>
</evidence>
<evidence type="ECO:0000313" key="22">
    <source>
        <dbReference type="Proteomes" id="UP000054498"/>
    </source>
</evidence>
<dbReference type="Gene3D" id="2.130.10.10">
    <property type="entry name" value="YVTN repeat-like/Quinoprotein amine dehydrogenase"/>
    <property type="match status" value="1"/>
</dbReference>
<evidence type="ECO:0000256" key="17">
    <source>
        <dbReference type="PROSITE-ProRule" id="PRU00221"/>
    </source>
</evidence>
<keyword evidence="5 18" id="KW-0507">mRNA processing</keyword>
<dbReference type="EC" id="2.3.2.27" evidence="18"/>